<accession>A0A2V5LAQ0</accession>
<keyword evidence="3" id="KW-0804">Transcription</keyword>
<protein>
    <recommendedName>
        <fullName evidence="4">HTH luxR-type domain-containing protein</fullName>
    </recommendedName>
</protein>
<evidence type="ECO:0000313" key="6">
    <source>
        <dbReference type="Proteomes" id="UP000247832"/>
    </source>
</evidence>
<dbReference type="Gene3D" id="1.10.10.10">
    <property type="entry name" value="Winged helix-like DNA-binding domain superfamily/Winged helix DNA-binding domain"/>
    <property type="match status" value="1"/>
</dbReference>
<organism evidence="5 6">
    <name type="scientific">Arthrobacter livingstonensis</name>
    <dbReference type="NCBI Taxonomy" id="670078"/>
    <lineage>
        <taxon>Bacteria</taxon>
        <taxon>Bacillati</taxon>
        <taxon>Actinomycetota</taxon>
        <taxon>Actinomycetes</taxon>
        <taxon>Micrococcales</taxon>
        <taxon>Micrococcaceae</taxon>
        <taxon>Arthrobacter</taxon>
    </lineage>
</organism>
<evidence type="ECO:0000256" key="3">
    <source>
        <dbReference type="ARBA" id="ARBA00023163"/>
    </source>
</evidence>
<dbReference type="Pfam" id="PF00196">
    <property type="entry name" value="GerE"/>
    <property type="match status" value="1"/>
</dbReference>
<dbReference type="GO" id="GO:0006355">
    <property type="term" value="P:regulation of DNA-templated transcription"/>
    <property type="evidence" value="ECO:0007669"/>
    <property type="project" value="InterPro"/>
</dbReference>
<reference evidence="5 6" key="1">
    <citation type="submission" date="2018-05" db="EMBL/GenBank/DDBJ databases">
        <title>Genetic diversity of glacier-inhabiting Cryobacterium bacteria in China and description of Cryobacterium mengkeensis sp. nov. and Arthrobacter glacialis sp. nov.</title>
        <authorList>
            <person name="Liu Q."/>
            <person name="Xin Y.-H."/>
        </authorList>
    </citation>
    <scope>NUCLEOTIDE SEQUENCE [LARGE SCALE GENOMIC DNA]</scope>
    <source>
        <strain evidence="5 6">LI2</strain>
    </source>
</reference>
<evidence type="ECO:0000259" key="4">
    <source>
        <dbReference type="PROSITE" id="PS50043"/>
    </source>
</evidence>
<comment type="caution">
    <text evidence="5">The sequence shown here is derived from an EMBL/GenBank/DDBJ whole genome shotgun (WGS) entry which is preliminary data.</text>
</comment>
<dbReference type="SUPFAM" id="SSF46894">
    <property type="entry name" value="C-terminal effector domain of the bipartite response regulators"/>
    <property type="match status" value="1"/>
</dbReference>
<feature type="domain" description="HTH luxR-type" evidence="4">
    <location>
        <begin position="77"/>
        <end position="142"/>
    </location>
</feature>
<dbReference type="PROSITE" id="PS50043">
    <property type="entry name" value="HTH_LUXR_2"/>
    <property type="match status" value="1"/>
</dbReference>
<dbReference type="PRINTS" id="PR00038">
    <property type="entry name" value="HTHLUXR"/>
</dbReference>
<dbReference type="EMBL" id="QJVD01000008">
    <property type="protein sequence ID" value="PYI67564.1"/>
    <property type="molecule type" value="Genomic_DNA"/>
</dbReference>
<evidence type="ECO:0000313" key="5">
    <source>
        <dbReference type="EMBL" id="PYI67564.1"/>
    </source>
</evidence>
<gene>
    <name evidence="5" type="ORF">CVV68_08915</name>
</gene>
<dbReference type="InterPro" id="IPR016032">
    <property type="entry name" value="Sig_transdc_resp-reg_C-effctor"/>
</dbReference>
<dbReference type="SMART" id="SM00421">
    <property type="entry name" value="HTH_LUXR"/>
    <property type="match status" value="1"/>
</dbReference>
<sequence>MESSDKDLHVKGTAMNDFMALLVARQNERELAAALERNAAALGTAVAGAQGLGASLVARLGRDFATQSGLALAGPGQRPNTDELTVRERQVLALVAGGLTNRLIGGRLFISAKTASVHVSAIMRKLGVSSRTGVAARPLTKK</sequence>
<dbReference type="OrthoDB" id="5476461at2"/>
<dbReference type="InterPro" id="IPR036388">
    <property type="entry name" value="WH-like_DNA-bd_sf"/>
</dbReference>
<evidence type="ECO:0000256" key="2">
    <source>
        <dbReference type="ARBA" id="ARBA00023125"/>
    </source>
</evidence>
<proteinExistence type="predicted"/>
<dbReference type="CDD" id="cd06170">
    <property type="entry name" value="LuxR_C_like"/>
    <property type="match status" value="1"/>
</dbReference>
<keyword evidence="6" id="KW-1185">Reference proteome</keyword>
<dbReference type="GO" id="GO:0003677">
    <property type="term" value="F:DNA binding"/>
    <property type="evidence" value="ECO:0007669"/>
    <property type="project" value="UniProtKB-KW"/>
</dbReference>
<dbReference type="InterPro" id="IPR000792">
    <property type="entry name" value="Tscrpt_reg_LuxR_C"/>
</dbReference>
<name>A0A2V5LAQ0_9MICC</name>
<dbReference type="PANTHER" id="PTHR44688:SF16">
    <property type="entry name" value="DNA-BINDING TRANSCRIPTIONAL ACTIVATOR DEVR_DOSR"/>
    <property type="match status" value="1"/>
</dbReference>
<keyword evidence="1" id="KW-0805">Transcription regulation</keyword>
<dbReference type="PANTHER" id="PTHR44688">
    <property type="entry name" value="DNA-BINDING TRANSCRIPTIONAL ACTIVATOR DEVR_DOSR"/>
    <property type="match status" value="1"/>
</dbReference>
<dbReference type="AlphaFoldDB" id="A0A2V5LAQ0"/>
<evidence type="ECO:0000256" key="1">
    <source>
        <dbReference type="ARBA" id="ARBA00023015"/>
    </source>
</evidence>
<keyword evidence="2" id="KW-0238">DNA-binding</keyword>
<dbReference type="Proteomes" id="UP000247832">
    <property type="component" value="Unassembled WGS sequence"/>
</dbReference>